<dbReference type="InterPro" id="IPR036166">
    <property type="entry name" value="YxeA-like_sf"/>
</dbReference>
<accession>A0A9Q9D5U6</accession>
<reference evidence="2" key="1">
    <citation type="journal article" date="2022" name="Front. Microbiol.">
        <title>Feed Insects as a Reservoir of Granadaene-Producing Lactococci.</title>
        <authorList>
            <person name="Neuzil-Bunesova V."/>
            <person name="Ramirez Garcia A."/>
            <person name="Modrackova N."/>
            <person name="Makovska M."/>
            <person name="Sabolova M."/>
            <person name="Sproer C."/>
            <person name="Bunk B."/>
            <person name="Blom J."/>
            <person name="Schwab C."/>
        </authorList>
    </citation>
    <scope>NUCLEOTIDE SEQUENCE</scope>
    <source>
        <strain evidence="2">I4/6O</strain>
    </source>
</reference>
<sequence length="116" mass="13484">MKKILFGFLAVLLILDIGFFWENVSYTQTIYFARVHDQVSAKTVKNTDGTVDSQYNYTIKGASSRGKVREFHLKTDNQIHLGDYLEVHVNKKKEATSWKIRKKYEIPKTALNKLNE</sequence>
<name>A0A9Q9D5U6_9LACT</name>
<evidence type="ECO:0000313" key="4">
    <source>
        <dbReference type="Proteomes" id="UP001153199"/>
    </source>
</evidence>
<dbReference type="InterPro" id="IPR006542">
    <property type="entry name" value="DUF1093"/>
</dbReference>
<dbReference type="Proteomes" id="UP001153199">
    <property type="component" value="Unassembled WGS sequence"/>
</dbReference>
<proteinExistence type="predicted"/>
<dbReference type="SUPFAM" id="SSF159121">
    <property type="entry name" value="BC4932-like"/>
    <property type="match status" value="1"/>
</dbReference>
<gene>
    <name evidence="2" type="ORF">LMK00_06570</name>
    <name evidence="1" type="ORF">NF717_03560</name>
</gene>
<dbReference type="EMBL" id="JAMWFV010000002">
    <property type="protein sequence ID" value="MDG6144739.1"/>
    <property type="molecule type" value="Genomic_DNA"/>
</dbReference>
<dbReference type="Proteomes" id="UP001056730">
    <property type="component" value="Chromosome"/>
</dbReference>
<dbReference type="Gene3D" id="2.40.50.480">
    <property type="match status" value="1"/>
</dbReference>
<evidence type="ECO:0000313" key="3">
    <source>
        <dbReference type="Proteomes" id="UP001056730"/>
    </source>
</evidence>
<evidence type="ECO:0000313" key="2">
    <source>
        <dbReference type="EMBL" id="USJ19495.1"/>
    </source>
</evidence>
<dbReference type="EMBL" id="CP086395">
    <property type="protein sequence ID" value="USJ19495.1"/>
    <property type="molecule type" value="Genomic_DNA"/>
</dbReference>
<dbReference type="Pfam" id="PF06486">
    <property type="entry name" value="DUF1093"/>
    <property type="match status" value="1"/>
</dbReference>
<keyword evidence="4" id="KW-1185">Reference proteome</keyword>
<dbReference type="NCBIfam" id="TIGR01655">
    <property type="entry name" value="yxeA_fam"/>
    <property type="match status" value="1"/>
</dbReference>
<dbReference type="RefSeq" id="WP_017370029.1">
    <property type="nucleotide sequence ID" value="NZ_CP086395.1"/>
</dbReference>
<dbReference type="KEGG" id="lfo:LMK00_06570"/>
<evidence type="ECO:0000313" key="1">
    <source>
        <dbReference type="EMBL" id="MDG6144739.1"/>
    </source>
</evidence>
<dbReference type="AlphaFoldDB" id="A0A9Q9D5U6"/>
<organism evidence="2 3">
    <name type="scientific">Lactococcus formosensis</name>
    <dbReference type="NCBI Taxonomy" id="1281486"/>
    <lineage>
        <taxon>Bacteria</taxon>
        <taxon>Bacillati</taxon>
        <taxon>Bacillota</taxon>
        <taxon>Bacilli</taxon>
        <taxon>Lactobacillales</taxon>
        <taxon>Streptococcaceae</taxon>
        <taxon>Lactococcus</taxon>
    </lineage>
</organism>
<protein>
    <submittedName>
        <fullName evidence="2">YxeA family protein</fullName>
    </submittedName>
</protein>
<reference evidence="1" key="2">
    <citation type="submission" date="2022-06" db="EMBL/GenBank/DDBJ databases">
        <title>Lactococcus from bovine mastitis in China.</title>
        <authorList>
            <person name="Lin Y."/>
            <person name="Han B."/>
        </authorList>
    </citation>
    <scope>NUCLEOTIDE SEQUENCE</scope>
    <source>
        <strain evidence="1">Ningxia-I-26</strain>
    </source>
</reference>